<dbReference type="InterPro" id="IPR037121">
    <property type="entry name" value="Ribosomal_bL25_C"/>
</dbReference>
<dbReference type="InterPro" id="IPR029751">
    <property type="entry name" value="Ribosomal_L25_dom"/>
</dbReference>
<comment type="caution">
    <text evidence="8">The sequence shown here is derived from an EMBL/GenBank/DDBJ whole genome shotgun (WGS) entry which is preliminary data.</text>
</comment>
<dbReference type="Pfam" id="PF14693">
    <property type="entry name" value="Ribosomal_TL5_C"/>
    <property type="match status" value="1"/>
</dbReference>
<evidence type="ECO:0000256" key="5">
    <source>
        <dbReference type="HAMAP-Rule" id="MF_01334"/>
    </source>
</evidence>
<reference evidence="8 9" key="1">
    <citation type="submission" date="2019-09" db="EMBL/GenBank/DDBJ databases">
        <title>Genome sequence and assembly of Taibaiella sp.</title>
        <authorList>
            <person name="Chhetri G."/>
        </authorList>
    </citation>
    <scope>NUCLEOTIDE SEQUENCE [LARGE SCALE GENOMIC DNA]</scope>
    <source>
        <strain evidence="8 9">KVB11</strain>
    </source>
</reference>
<dbReference type="RefSeq" id="WP_150034030.1">
    <property type="nucleotide sequence ID" value="NZ_VWSH01000004.1"/>
</dbReference>
<comment type="function">
    <text evidence="5">This is one of the proteins that binds to the 5S RNA in the ribosome where it forms part of the central protuberance.</text>
</comment>
<evidence type="ECO:0000313" key="8">
    <source>
        <dbReference type="EMBL" id="KAA5532527.1"/>
    </source>
</evidence>
<accession>A0A5M6CBM4</accession>
<dbReference type="GO" id="GO:0022625">
    <property type="term" value="C:cytosolic large ribosomal subunit"/>
    <property type="evidence" value="ECO:0007669"/>
    <property type="project" value="TreeGrafter"/>
</dbReference>
<dbReference type="PANTHER" id="PTHR33284">
    <property type="entry name" value="RIBOSOMAL PROTEIN L25/GLN-TRNA SYNTHETASE, ANTI-CODON-BINDING DOMAIN-CONTAINING PROTEIN"/>
    <property type="match status" value="1"/>
</dbReference>
<keyword evidence="2 5" id="KW-0694">RNA-binding</keyword>
<dbReference type="GO" id="GO:0008097">
    <property type="term" value="F:5S rRNA binding"/>
    <property type="evidence" value="ECO:0007669"/>
    <property type="project" value="InterPro"/>
</dbReference>
<keyword evidence="4 5" id="KW-0687">Ribonucleoprotein</keyword>
<protein>
    <recommendedName>
        <fullName evidence="5">Large ribosomal subunit protein bL25</fullName>
    </recommendedName>
    <alternativeName>
        <fullName evidence="5">General stress protein CTC</fullName>
    </alternativeName>
</protein>
<feature type="domain" description="Large ribosomal subunit protein bL25 beta" evidence="7">
    <location>
        <begin position="99"/>
        <end position="179"/>
    </location>
</feature>
<dbReference type="CDD" id="cd00495">
    <property type="entry name" value="Ribosomal_L25_TL5_CTC"/>
    <property type="match status" value="1"/>
</dbReference>
<dbReference type="InterPro" id="IPR020056">
    <property type="entry name" value="Rbsml_bL25/Gln-tRNA_synth_N"/>
</dbReference>
<dbReference type="GO" id="GO:0006412">
    <property type="term" value="P:translation"/>
    <property type="evidence" value="ECO:0007669"/>
    <property type="project" value="UniProtKB-UniRule"/>
</dbReference>
<dbReference type="Proteomes" id="UP000323632">
    <property type="component" value="Unassembled WGS sequence"/>
</dbReference>
<evidence type="ECO:0000259" key="6">
    <source>
        <dbReference type="Pfam" id="PF01386"/>
    </source>
</evidence>
<feature type="domain" description="Large ribosomal subunit protein bL25 L25" evidence="6">
    <location>
        <begin position="6"/>
        <end position="90"/>
    </location>
</feature>
<dbReference type="InterPro" id="IPR001021">
    <property type="entry name" value="Ribosomal_bL25_long"/>
</dbReference>
<dbReference type="AlphaFoldDB" id="A0A5M6CBM4"/>
<name>A0A5M6CBM4_9BACT</name>
<organism evidence="8 9">
    <name type="scientific">Taibaiella lutea</name>
    <dbReference type="NCBI Taxonomy" id="2608001"/>
    <lineage>
        <taxon>Bacteria</taxon>
        <taxon>Pseudomonadati</taxon>
        <taxon>Bacteroidota</taxon>
        <taxon>Chitinophagia</taxon>
        <taxon>Chitinophagales</taxon>
        <taxon>Chitinophagaceae</taxon>
        <taxon>Taibaiella</taxon>
    </lineage>
</organism>
<comment type="subunit">
    <text evidence="5">Part of the 50S ribosomal subunit; part of the 5S rRNA/L5/L18/L25 subcomplex. Contacts the 5S rRNA. Binds to the 5S rRNA independently of L5 and L18.</text>
</comment>
<keyword evidence="9" id="KW-1185">Reference proteome</keyword>
<evidence type="ECO:0000256" key="4">
    <source>
        <dbReference type="ARBA" id="ARBA00023274"/>
    </source>
</evidence>
<dbReference type="PANTHER" id="PTHR33284:SF1">
    <property type="entry name" value="RIBOSOMAL PROTEIN L25_GLN-TRNA SYNTHETASE, ANTI-CODON-BINDING DOMAIN-CONTAINING PROTEIN"/>
    <property type="match status" value="1"/>
</dbReference>
<dbReference type="Pfam" id="PF01386">
    <property type="entry name" value="Ribosomal_L25p"/>
    <property type="match status" value="1"/>
</dbReference>
<dbReference type="Gene3D" id="2.170.120.20">
    <property type="entry name" value="Ribosomal protein L25, beta domain"/>
    <property type="match status" value="1"/>
</dbReference>
<evidence type="ECO:0000256" key="2">
    <source>
        <dbReference type="ARBA" id="ARBA00022884"/>
    </source>
</evidence>
<gene>
    <name evidence="5" type="primary">rplY</name>
    <name evidence="5" type="synonym">ctc</name>
    <name evidence="8" type="ORF">F0919_17235</name>
</gene>
<keyword evidence="3 5" id="KW-0689">Ribosomal protein</keyword>
<sequence>MKTVVIEGQLRTDTGKKAARDLRSSGQVLGVIYGGKEEIHFSAPQLAFRPLVYTPEFQIAEIKVDGKSYRTILKDKQFDVVTDSLNHIDFLELVSDRKVIANLPLNFVGQSEGVKAGGRLVIKMKSLKLRTMPENLVSSIDVDITNLQLNGNIRVEDVKIENAELMNPLRQPIASVVMTRALRQAETETKKGK</sequence>
<keyword evidence="1 5" id="KW-0699">rRNA-binding</keyword>
<evidence type="ECO:0000256" key="3">
    <source>
        <dbReference type="ARBA" id="ARBA00022980"/>
    </source>
</evidence>
<dbReference type="HAMAP" id="MF_01334">
    <property type="entry name" value="Ribosomal_bL25_CTC"/>
    <property type="match status" value="1"/>
</dbReference>
<dbReference type="InterPro" id="IPR011035">
    <property type="entry name" value="Ribosomal_bL25/Gln-tRNA_synth"/>
</dbReference>
<dbReference type="NCBIfam" id="TIGR00731">
    <property type="entry name" value="bL25_bact_ctc"/>
    <property type="match status" value="1"/>
</dbReference>
<dbReference type="SUPFAM" id="SSF50715">
    <property type="entry name" value="Ribosomal protein L25-like"/>
    <property type="match status" value="1"/>
</dbReference>
<dbReference type="GO" id="GO:0003735">
    <property type="term" value="F:structural constituent of ribosome"/>
    <property type="evidence" value="ECO:0007669"/>
    <property type="project" value="InterPro"/>
</dbReference>
<comment type="similarity">
    <text evidence="5">Belongs to the bacterial ribosomal protein bL25 family. CTC subfamily.</text>
</comment>
<evidence type="ECO:0000256" key="1">
    <source>
        <dbReference type="ARBA" id="ARBA00022730"/>
    </source>
</evidence>
<dbReference type="InterPro" id="IPR020930">
    <property type="entry name" value="Ribosomal_uL5_bac-type"/>
</dbReference>
<dbReference type="InterPro" id="IPR020057">
    <property type="entry name" value="Ribosomal_bL25_b-dom"/>
</dbReference>
<dbReference type="EMBL" id="VWSH01000004">
    <property type="protein sequence ID" value="KAA5532527.1"/>
    <property type="molecule type" value="Genomic_DNA"/>
</dbReference>
<evidence type="ECO:0000259" key="7">
    <source>
        <dbReference type="Pfam" id="PF14693"/>
    </source>
</evidence>
<proteinExistence type="inferred from homology"/>
<evidence type="ECO:0000313" key="9">
    <source>
        <dbReference type="Proteomes" id="UP000323632"/>
    </source>
</evidence>
<dbReference type="Gene3D" id="2.40.240.10">
    <property type="entry name" value="Ribosomal Protein L25, Chain P"/>
    <property type="match status" value="1"/>
</dbReference>